<keyword evidence="8" id="KW-0472">Membrane</keyword>
<evidence type="ECO:0000256" key="4">
    <source>
        <dbReference type="ARBA" id="ARBA00022692"/>
    </source>
</evidence>
<dbReference type="InterPro" id="IPR005467">
    <property type="entry name" value="His_kinase_dom"/>
</dbReference>
<keyword evidence="5 10" id="KW-0418">Kinase</keyword>
<evidence type="ECO:0000256" key="5">
    <source>
        <dbReference type="ARBA" id="ARBA00022777"/>
    </source>
</evidence>
<dbReference type="GO" id="GO:0005886">
    <property type="term" value="C:plasma membrane"/>
    <property type="evidence" value="ECO:0007669"/>
    <property type="project" value="UniProtKB-SubCell"/>
</dbReference>
<dbReference type="Proteomes" id="UP000298127">
    <property type="component" value="Unassembled WGS sequence"/>
</dbReference>
<keyword evidence="7" id="KW-0902">Two-component regulatory system</keyword>
<evidence type="ECO:0000256" key="2">
    <source>
        <dbReference type="ARBA" id="ARBA00022475"/>
    </source>
</evidence>
<keyword evidence="3" id="KW-0808">Transferase</keyword>
<dbReference type="GO" id="GO:0000160">
    <property type="term" value="P:phosphorelay signal transduction system"/>
    <property type="evidence" value="ECO:0007669"/>
    <property type="project" value="UniProtKB-KW"/>
</dbReference>
<protein>
    <submittedName>
        <fullName evidence="10">Sensor histidine kinase</fullName>
    </submittedName>
</protein>
<dbReference type="Gene3D" id="3.30.565.10">
    <property type="entry name" value="Histidine kinase-like ATPase, C-terminal domain"/>
    <property type="match status" value="1"/>
</dbReference>
<comment type="caution">
    <text evidence="10">The sequence shown here is derived from an EMBL/GenBank/DDBJ whole genome shotgun (WGS) entry which is preliminary data.</text>
</comment>
<keyword evidence="11" id="KW-1185">Reference proteome</keyword>
<evidence type="ECO:0000256" key="7">
    <source>
        <dbReference type="ARBA" id="ARBA00023012"/>
    </source>
</evidence>
<dbReference type="Pfam" id="PF02518">
    <property type="entry name" value="HATPase_c"/>
    <property type="match status" value="1"/>
</dbReference>
<dbReference type="AlphaFoldDB" id="A0A4Y9R6Y8"/>
<dbReference type="CDD" id="cd16917">
    <property type="entry name" value="HATPase_UhpB-NarQ-NarX-like"/>
    <property type="match status" value="1"/>
</dbReference>
<comment type="subcellular location">
    <subcellularLocation>
        <location evidence="1">Cell membrane</location>
        <topology evidence="1">Multi-pass membrane protein</topology>
    </subcellularLocation>
</comment>
<feature type="domain" description="Histidine kinase" evidence="9">
    <location>
        <begin position="275"/>
        <end position="360"/>
    </location>
</feature>
<dbReference type="SUPFAM" id="SSF55874">
    <property type="entry name" value="ATPase domain of HSP90 chaperone/DNA topoisomerase II/histidine kinase"/>
    <property type="match status" value="1"/>
</dbReference>
<reference evidence="10 11" key="1">
    <citation type="journal article" date="2018" name="J. Microbiol.">
        <title>Leifsonia flava sp. nov., a novel actinobacterium isolated from the rhizosphere of Aquilegia viridiflora.</title>
        <authorList>
            <person name="Cai Y."/>
            <person name="Tao W.Z."/>
            <person name="Ma Y.J."/>
            <person name="Cheng J."/>
            <person name="Zhang M.Y."/>
            <person name="Zhang Y.X."/>
        </authorList>
    </citation>
    <scope>NUCLEOTIDE SEQUENCE [LARGE SCALE GENOMIC DNA]</scope>
    <source>
        <strain evidence="10 11">SYP-B2174</strain>
    </source>
</reference>
<name>A0A4Y9R6Y8_9MICO</name>
<dbReference type="SMART" id="SM00387">
    <property type="entry name" value="HATPase_c"/>
    <property type="match status" value="1"/>
</dbReference>
<evidence type="ECO:0000256" key="3">
    <source>
        <dbReference type="ARBA" id="ARBA00022679"/>
    </source>
</evidence>
<dbReference type="InterPro" id="IPR050482">
    <property type="entry name" value="Sensor_HK_TwoCompSys"/>
</dbReference>
<dbReference type="InterPro" id="IPR036890">
    <property type="entry name" value="HATPase_C_sf"/>
</dbReference>
<dbReference type="GO" id="GO:0016301">
    <property type="term" value="F:kinase activity"/>
    <property type="evidence" value="ECO:0007669"/>
    <property type="project" value="UniProtKB-KW"/>
</dbReference>
<dbReference type="PANTHER" id="PTHR24421:SF37">
    <property type="entry name" value="SENSOR HISTIDINE KINASE NARS"/>
    <property type="match status" value="1"/>
</dbReference>
<sequence>MIRLSAEPHSDPSISAEAVAINVVVESLGAELSRRNSRLATDGLLDADFERQTRAILREAFSQLQHLSPELPHLVTVEYGSAASMVETAHIRAAQDIHPAEPLMAAEALFGVALPIVRDVIVQRTPDADLVVVARTLHHAVWRRFPPGAISYVEVLRARLSTAHQESRRRVSLELHDRVAHGIAAGIQRIELSTLNGGADPSTELVEALSIFRAALDDVQDLALELRQRVGDRSLDQALAEYIVNAGDVPPPVRLKVDGTNLPLSASVAEEAFTIVLEALRNARTHAVGASGIDVHVRWEERMLSIDVTDDGPGFDPTNVHTRAIGLSGMEERARAIGARLQISASSGGTTVSLSLPLEPTVLA</sequence>
<dbReference type="EMBL" id="SPQZ01000001">
    <property type="protein sequence ID" value="TFV99898.1"/>
    <property type="molecule type" value="Genomic_DNA"/>
</dbReference>
<evidence type="ECO:0000259" key="9">
    <source>
        <dbReference type="PROSITE" id="PS50109"/>
    </source>
</evidence>
<organism evidence="10 11">
    <name type="scientific">Orlajensenia leifsoniae</name>
    <dbReference type="NCBI Taxonomy" id="2561933"/>
    <lineage>
        <taxon>Bacteria</taxon>
        <taxon>Bacillati</taxon>
        <taxon>Actinomycetota</taxon>
        <taxon>Actinomycetes</taxon>
        <taxon>Micrococcales</taxon>
        <taxon>Microbacteriaceae</taxon>
        <taxon>Orlajensenia</taxon>
    </lineage>
</organism>
<dbReference type="PANTHER" id="PTHR24421">
    <property type="entry name" value="NITRATE/NITRITE SENSOR PROTEIN NARX-RELATED"/>
    <property type="match status" value="1"/>
</dbReference>
<proteinExistence type="predicted"/>
<evidence type="ECO:0000256" key="8">
    <source>
        <dbReference type="ARBA" id="ARBA00023136"/>
    </source>
</evidence>
<evidence type="ECO:0000256" key="6">
    <source>
        <dbReference type="ARBA" id="ARBA00022989"/>
    </source>
</evidence>
<accession>A0A4Y9R6Y8</accession>
<keyword evidence="6" id="KW-1133">Transmembrane helix</keyword>
<dbReference type="RefSeq" id="WP_135118794.1">
    <property type="nucleotide sequence ID" value="NZ_SPQZ01000001.1"/>
</dbReference>
<dbReference type="PROSITE" id="PS50109">
    <property type="entry name" value="HIS_KIN"/>
    <property type="match status" value="1"/>
</dbReference>
<keyword evidence="4" id="KW-0812">Transmembrane</keyword>
<evidence type="ECO:0000313" key="11">
    <source>
        <dbReference type="Proteomes" id="UP000298127"/>
    </source>
</evidence>
<gene>
    <name evidence="10" type="ORF">E4M00_01460</name>
</gene>
<evidence type="ECO:0000256" key="1">
    <source>
        <dbReference type="ARBA" id="ARBA00004651"/>
    </source>
</evidence>
<evidence type="ECO:0000313" key="10">
    <source>
        <dbReference type="EMBL" id="TFV99898.1"/>
    </source>
</evidence>
<keyword evidence="2" id="KW-1003">Cell membrane</keyword>
<dbReference type="InterPro" id="IPR003594">
    <property type="entry name" value="HATPase_dom"/>
</dbReference>